<dbReference type="SUPFAM" id="SSF46955">
    <property type="entry name" value="Putative DNA-binding domain"/>
    <property type="match status" value="1"/>
</dbReference>
<dbReference type="InterPro" id="IPR009061">
    <property type="entry name" value="DNA-bd_dom_put_sf"/>
</dbReference>
<sequence length="76" mass="8906">MKQLHTQHETHNTTQQEKFLRISSVVDLVGLSRATILRLEKDKKFPKAIRITTRCVAYRLSQIHDWMSDPLNFEVG</sequence>
<gene>
    <name evidence="1" type="ORF">RGQ13_01670</name>
</gene>
<name>A0ABY9TW30_9GAMM</name>
<accession>A0ABY9TW30</accession>
<proteinExistence type="predicted"/>
<dbReference type="Pfam" id="PF05930">
    <property type="entry name" value="Phage_AlpA"/>
    <property type="match status" value="1"/>
</dbReference>
<dbReference type="InterPro" id="IPR010260">
    <property type="entry name" value="AlpA"/>
</dbReference>
<dbReference type="InterPro" id="IPR052931">
    <property type="entry name" value="Prophage_regulatory_activator"/>
</dbReference>
<dbReference type="Proteomes" id="UP001258994">
    <property type="component" value="Chromosome"/>
</dbReference>
<organism evidence="1 2">
    <name type="scientific">Thalassotalea psychrophila</name>
    <dbReference type="NCBI Taxonomy" id="3065647"/>
    <lineage>
        <taxon>Bacteria</taxon>
        <taxon>Pseudomonadati</taxon>
        <taxon>Pseudomonadota</taxon>
        <taxon>Gammaproteobacteria</taxon>
        <taxon>Alteromonadales</taxon>
        <taxon>Colwelliaceae</taxon>
        <taxon>Thalassotalea</taxon>
    </lineage>
</organism>
<evidence type="ECO:0000313" key="1">
    <source>
        <dbReference type="EMBL" id="WNC72715.1"/>
    </source>
</evidence>
<dbReference type="EMBL" id="CP134145">
    <property type="protein sequence ID" value="WNC72715.1"/>
    <property type="molecule type" value="Genomic_DNA"/>
</dbReference>
<protein>
    <submittedName>
        <fullName evidence="1">AlpA family phage regulatory protein</fullName>
    </submittedName>
</protein>
<reference evidence="2" key="1">
    <citation type="submission" date="2023-09" db="EMBL/GenBank/DDBJ databases">
        <authorList>
            <person name="Li S."/>
            <person name="Li X."/>
            <person name="Zhang C."/>
            <person name="Zhao Z."/>
        </authorList>
    </citation>
    <scope>NUCLEOTIDE SEQUENCE [LARGE SCALE GENOMIC DNA]</scope>
    <source>
        <strain evidence="2">SQ149</strain>
    </source>
</reference>
<evidence type="ECO:0000313" key="2">
    <source>
        <dbReference type="Proteomes" id="UP001258994"/>
    </source>
</evidence>
<dbReference type="Gene3D" id="1.10.238.160">
    <property type="match status" value="1"/>
</dbReference>
<keyword evidence="2" id="KW-1185">Reference proteome</keyword>
<dbReference type="PANTHER" id="PTHR36154">
    <property type="entry name" value="DNA-BINDING TRANSCRIPTIONAL ACTIVATOR ALPA"/>
    <property type="match status" value="1"/>
</dbReference>
<dbReference type="PANTHER" id="PTHR36154:SF1">
    <property type="entry name" value="DNA-BINDING TRANSCRIPTIONAL ACTIVATOR ALPA"/>
    <property type="match status" value="1"/>
</dbReference>
<dbReference type="RefSeq" id="WP_348391831.1">
    <property type="nucleotide sequence ID" value="NZ_CP134145.1"/>
</dbReference>